<dbReference type="Gene3D" id="1.50.10.10">
    <property type="match status" value="1"/>
</dbReference>
<dbReference type="SUPFAM" id="SSF48208">
    <property type="entry name" value="Six-hairpin glycosidases"/>
    <property type="match status" value="1"/>
</dbReference>
<evidence type="ECO:0008006" key="3">
    <source>
        <dbReference type="Google" id="ProtNLM"/>
    </source>
</evidence>
<dbReference type="Gene3D" id="2.60.420.10">
    <property type="entry name" value="Maltose phosphorylase, domain 3"/>
    <property type="match status" value="1"/>
</dbReference>
<keyword evidence="2" id="KW-1185">Reference proteome</keyword>
<dbReference type="KEGG" id="agi:FSB73_21370"/>
<accession>A0A5B8VSF8</accession>
<dbReference type="EMBL" id="CP042434">
    <property type="protein sequence ID" value="QEC73832.1"/>
    <property type="molecule type" value="Genomic_DNA"/>
</dbReference>
<protein>
    <recommendedName>
        <fullName evidence="3">Alpha-L-rhamnosidase six-hairpin glycosidase domain-containing protein</fullName>
    </recommendedName>
</protein>
<dbReference type="RefSeq" id="WP_146786992.1">
    <property type="nucleotide sequence ID" value="NZ_CP042434.1"/>
</dbReference>
<dbReference type="Proteomes" id="UP000321291">
    <property type="component" value="Chromosome"/>
</dbReference>
<evidence type="ECO:0000313" key="1">
    <source>
        <dbReference type="EMBL" id="QEC73832.1"/>
    </source>
</evidence>
<dbReference type="InterPro" id="IPR008928">
    <property type="entry name" value="6-hairpin_glycosidase_sf"/>
</dbReference>
<gene>
    <name evidence="1" type="ORF">FSB73_21370</name>
</gene>
<name>A0A5B8VSF8_9BACT</name>
<dbReference type="AlphaFoldDB" id="A0A5B8VSF8"/>
<dbReference type="InterPro" id="IPR012341">
    <property type="entry name" value="6hp_glycosidase-like_sf"/>
</dbReference>
<reference evidence="1 2" key="1">
    <citation type="journal article" date="2017" name="Int. J. Syst. Evol. Microbiol.">
        <title>Arachidicoccus ginsenosidivorans sp. nov., with ginsenoside-converting activity isolated from ginseng cultivating soil.</title>
        <authorList>
            <person name="Siddiqi M.Z."/>
            <person name="Aslam Z."/>
            <person name="Im W.T."/>
        </authorList>
    </citation>
    <scope>NUCLEOTIDE SEQUENCE [LARGE SCALE GENOMIC DNA]</scope>
    <source>
        <strain evidence="1 2">Gsoil 809</strain>
    </source>
</reference>
<sequence>MKNNSIADQTCSDWLDIVWASYENAFVNAQMYGALVKWADCERLLGNLQAAKRYTRIAQRLKTAFNKPVKEGGFWMPEKNQFIYWRDKDGTIHGDNLVTPVQFAAIGYGVCDDPAKIAKILTQIQRRMANEKLFHWPLCFDSYRKPEVSAGNWPFPKYENGDIFLTWGYLGIKSYAHYNKDLAVYYIHKLLNQYKKDGLSFQRYDRIHQQGMGSDILAGNATTIAALYSDIYGIQPRWNRLIIQPHLPKSLQGTQFNYTLRGIQYNVSLQDNYYQVRTNKHVTRANQSFGISQMEHVLRFYPGDQDSCSAVIACKSSDSIFLKMNKWDNNTISFNLKISKNCHLSFEGLQQAGQYAILINGHKAGTHKARNGLLHIQDLPAEKCLLTLKHTF</sequence>
<dbReference type="GO" id="GO:0005975">
    <property type="term" value="P:carbohydrate metabolic process"/>
    <property type="evidence" value="ECO:0007669"/>
    <property type="project" value="InterPro"/>
</dbReference>
<dbReference type="OrthoDB" id="1089593at2"/>
<organism evidence="1 2">
    <name type="scientific">Arachidicoccus ginsenosidivorans</name>
    <dbReference type="NCBI Taxonomy" id="496057"/>
    <lineage>
        <taxon>Bacteria</taxon>
        <taxon>Pseudomonadati</taxon>
        <taxon>Bacteroidota</taxon>
        <taxon>Chitinophagia</taxon>
        <taxon>Chitinophagales</taxon>
        <taxon>Chitinophagaceae</taxon>
        <taxon>Arachidicoccus</taxon>
    </lineage>
</organism>
<evidence type="ECO:0000313" key="2">
    <source>
        <dbReference type="Proteomes" id="UP000321291"/>
    </source>
</evidence>
<proteinExistence type="predicted"/>